<organism evidence="1 2">
    <name type="scientific">Polluticaenibacter yanchengensis</name>
    <dbReference type="NCBI Taxonomy" id="3014562"/>
    <lineage>
        <taxon>Bacteria</taxon>
        <taxon>Pseudomonadati</taxon>
        <taxon>Bacteroidota</taxon>
        <taxon>Chitinophagia</taxon>
        <taxon>Chitinophagales</taxon>
        <taxon>Chitinophagaceae</taxon>
        <taxon>Polluticaenibacter</taxon>
    </lineage>
</organism>
<evidence type="ECO:0000313" key="1">
    <source>
        <dbReference type="EMBL" id="MDA3616531.1"/>
    </source>
</evidence>
<evidence type="ECO:0000313" key="2">
    <source>
        <dbReference type="Proteomes" id="UP001210231"/>
    </source>
</evidence>
<sequence length="506" mass="55962">MKLKYIHKVNLLLVAIVLLISACYKDKGNYDYETINSITVTDSAAASKIYLFHDDTLKLNPTVNQTLPTSDLSYLWFVYNNSTNSAYNLPRDTIATTKNLSHIIKSDIFVLGEVYKLTLKVTDNITGVSSFILYDLEISNKYGTGWLLLENNNDKGDFSMVLPNNTAERNLYSLLNTGSTLGKPVSITSSPFSVTDDLSTPNRRIYIQTENDAIELNNLTLTKKFDIGYLFFAKPQIVKPGFIGWTGYLSGTTLYQRIGLAVNNGLVHTNMVGGFPGIKKWGEALPNPDGKYDYEVAPFFAGATIYSPTYTNVVYDKKYKRFYSIGTNALVAFSPSAGTHFDFNNVGLDFIALDSSNITNQYNAVLKDGSTAYLLQFKTVAATGDPVVSVGKTLMNAAGIATATSVASSTITPHIFYSAANELYRYESTSNTYLKAYSFAANENVTAIDYQKFVPGTGNQRLVVATWNGTEGKFYYFDISTLGTLSTNYTNVFTGFKKIIDIAYKY</sequence>
<name>A0ABT4UNW9_9BACT</name>
<comment type="caution">
    <text evidence="1">The sequence shown here is derived from an EMBL/GenBank/DDBJ whole genome shotgun (WGS) entry which is preliminary data.</text>
</comment>
<reference evidence="1 2" key="1">
    <citation type="submission" date="2022-12" db="EMBL/GenBank/DDBJ databases">
        <title>Chitinophagaceae gen. sp. nov., a new member of the family Chitinophagaceae, isolated from soil in a chemical factory.</title>
        <authorList>
            <person name="Ke Z."/>
        </authorList>
    </citation>
    <scope>NUCLEOTIDE SEQUENCE [LARGE SCALE GENOMIC DNA]</scope>
    <source>
        <strain evidence="1 2">LY-5</strain>
    </source>
</reference>
<dbReference type="PROSITE" id="PS51257">
    <property type="entry name" value="PROKAR_LIPOPROTEIN"/>
    <property type="match status" value="1"/>
</dbReference>
<dbReference type="EMBL" id="JAQGEF010000033">
    <property type="protein sequence ID" value="MDA3616531.1"/>
    <property type="molecule type" value="Genomic_DNA"/>
</dbReference>
<dbReference type="Pfam" id="PF16407">
    <property type="entry name" value="PKD_2"/>
    <property type="match status" value="1"/>
</dbReference>
<gene>
    <name evidence="1" type="ORF">O3P16_17095</name>
</gene>
<proteinExistence type="predicted"/>
<dbReference type="Proteomes" id="UP001210231">
    <property type="component" value="Unassembled WGS sequence"/>
</dbReference>
<dbReference type="RefSeq" id="WP_407032861.1">
    <property type="nucleotide sequence ID" value="NZ_JAQGEF010000033.1"/>
</dbReference>
<accession>A0ABT4UNW9</accession>
<dbReference type="InterPro" id="IPR032183">
    <property type="entry name" value="PKD-like"/>
</dbReference>
<protein>
    <submittedName>
        <fullName evidence="1">PKD-like family lipoprotein</fullName>
    </submittedName>
</protein>
<keyword evidence="2" id="KW-1185">Reference proteome</keyword>